<keyword evidence="4" id="KW-0540">Nuclease</keyword>
<evidence type="ECO:0000256" key="6">
    <source>
        <dbReference type="ARBA" id="ARBA00022801"/>
    </source>
</evidence>
<keyword evidence="5" id="KW-0479">Metal-binding</keyword>
<comment type="subcellular location">
    <subcellularLocation>
        <location evidence="2">Nucleus</location>
    </subcellularLocation>
</comment>
<organism evidence="9 10">
    <name type="scientific">Plakobranchus ocellatus</name>
    <dbReference type="NCBI Taxonomy" id="259542"/>
    <lineage>
        <taxon>Eukaryota</taxon>
        <taxon>Metazoa</taxon>
        <taxon>Spiralia</taxon>
        <taxon>Lophotrochozoa</taxon>
        <taxon>Mollusca</taxon>
        <taxon>Gastropoda</taxon>
        <taxon>Heterobranchia</taxon>
        <taxon>Euthyneura</taxon>
        <taxon>Panpulmonata</taxon>
        <taxon>Sacoglossa</taxon>
        <taxon>Placobranchoidea</taxon>
        <taxon>Plakobranchidae</taxon>
        <taxon>Plakobranchus</taxon>
    </lineage>
</organism>
<name>A0AAV4AYT3_9GAST</name>
<evidence type="ECO:0000256" key="5">
    <source>
        <dbReference type="ARBA" id="ARBA00022723"/>
    </source>
</evidence>
<keyword evidence="6" id="KW-0378">Hydrolase</keyword>
<dbReference type="PANTHER" id="PTHR22930">
    <property type="match status" value="1"/>
</dbReference>
<gene>
    <name evidence="9" type="ORF">PoB_003942400</name>
</gene>
<evidence type="ECO:0000313" key="10">
    <source>
        <dbReference type="Proteomes" id="UP000735302"/>
    </source>
</evidence>
<dbReference type="GO" id="GO:0004518">
    <property type="term" value="F:nuclease activity"/>
    <property type="evidence" value="ECO:0007669"/>
    <property type="project" value="UniProtKB-KW"/>
</dbReference>
<evidence type="ECO:0000256" key="1">
    <source>
        <dbReference type="ARBA" id="ARBA00001968"/>
    </source>
</evidence>
<dbReference type="InterPro" id="IPR045249">
    <property type="entry name" value="HARBI1-like"/>
</dbReference>
<dbReference type="GO" id="GO:0046872">
    <property type="term" value="F:metal ion binding"/>
    <property type="evidence" value="ECO:0007669"/>
    <property type="project" value="UniProtKB-KW"/>
</dbReference>
<evidence type="ECO:0000256" key="2">
    <source>
        <dbReference type="ARBA" id="ARBA00004123"/>
    </source>
</evidence>
<evidence type="ECO:0000256" key="7">
    <source>
        <dbReference type="ARBA" id="ARBA00023242"/>
    </source>
</evidence>
<reference evidence="9 10" key="1">
    <citation type="journal article" date="2021" name="Elife">
        <title>Chloroplast acquisition without the gene transfer in kleptoplastic sea slugs, Plakobranchus ocellatus.</title>
        <authorList>
            <person name="Maeda T."/>
            <person name="Takahashi S."/>
            <person name="Yoshida T."/>
            <person name="Shimamura S."/>
            <person name="Takaki Y."/>
            <person name="Nagai Y."/>
            <person name="Toyoda A."/>
            <person name="Suzuki Y."/>
            <person name="Arimoto A."/>
            <person name="Ishii H."/>
            <person name="Satoh N."/>
            <person name="Nishiyama T."/>
            <person name="Hasebe M."/>
            <person name="Maruyama T."/>
            <person name="Minagawa J."/>
            <person name="Obokata J."/>
            <person name="Shigenobu S."/>
        </authorList>
    </citation>
    <scope>NUCLEOTIDE SEQUENCE [LARGE SCALE GENOMIC DNA]</scope>
</reference>
<dbReference type="PANTHER" id="PTHR22930:SF269">
    <property type="entry name" value="NUCLEASE HARBI1-LIKE PROTEIN"/>
    <property type="match status" value="1"/>
</dbReference>
<evidence type="ECO:0000313" key="9">
    <source>
        <dbReference type="EMBL" id="GFO12919.1"/>
    </source>
</evidence>
<protein>
    <submittedName>
        <fullName evidence="9">Protein antagonist of like heterochromatin protein 1</fullName>
    </submittedName>
</protein>
<accession>A0AAV4AYT3</accession>
<dbReference type="InterPro" id="IPR027806">
    <property type="entry name" value="HARBI1_dom"/>
</dbReference>
<dbReference type="AlphaFoldDB" id="A0AAV4AYT3"/>
<keyword evidence="10" id="KW-1185">Reference proteome</keyword>
<evidence type="ECO:0000256" key="4">
    <source>
        <dbReference type="ARBA" id="ARBA00022722"/>
    </source>
</evidence>
<dbReference type="GO" id="GO:0016787">
    <property type="term" value="F:hydrolase activity"/>
    <property type="evidence" value="ECO:0007669"/>
    <property type="project" value="UniProtKB-KW"/>
</dbReference>
<comment type="similarity">
    <text evidence="3">Belongs to the HARBI1 family.</text>
</comment>
<dbReference type="EMBL" id="BLXT01004479">
    <property type="protein sequence ID" value="GFO12919.1"/>
    <property type="molecule type" value="Genomic_DNA"/>
</dbReference>
<comment type="cofactor">
    <cofactor evidence="1">
        <name>a divalent metal cation</name>
        <dbReference type="ChEBI" id="CHEBI:60240"/>
    </cofactor>
</comment>
<proteinExistence type="inferred from homology"/>
<sequence length="286" mass="32288">MGFATVRTIVKDTVIVIWDRLQAAEMPIPDHDKWTSIADKFFARCDFPLCIGALDGKHVKIKAPPNSGSKYFNYKGHHAVVLMAIADADCKFIVIDMGAYESNSDGGIIQDSAFYKLLNSNNLNIPEPTFIPGTNTTVPFVFVADEAFPLSPNMMRPFPRRELTDEKRIFNYRLSNARRQVECAFGILSSMWRILLGTIEVHDTFACDIVKAVCVLHNMILNKEEERIPFISNDELAVEARTRNNDLPACNRRPGNEAMIIRDKFMSYFVPPLGKITDGPSLHREC</sequence>
<dbReference type="Proteomes" id="UP000735302">
    <property type="component" value="Unassembled WGS sequence"/>
</dbReference>
<dbReference type="Pfam" id="PF13359">
    <property type="entry name" value="DDE_Tnp_4"/>
    <property type="match status" value="1"/>
</dbReference>
<keyword evidence="7" id="KW-0539">Nucleus</keyword>
<dbReference type="GO" id="GO:0005634">
    <property type="term" value="C:nucleus"/>
    <property type="evidence" value="ECO:0007669"/>
    <property type="project" value="UniProtKB-SubCell"/>
</dbReference>
<evidence type="ECO:0000259" key="8">
    <source>
        <dbReference type="Pfam" id="PF13359"/>
    </source>
</evidence>
<feature type="domain" description="DDE Tnp4" evidence="8">
    <location>
        <begin position="54"/>
        <end position="218"/>
    </location>
</feature>
<comment type="caution">
    <text evidence="9">The sequence shown here is derived from an EMBL/GenBank/DDBJ whole genome shotgun (WGS) entry which is preliminary data.</text>
</comment>
<evidence type="ECO:0000256" key="3">
    <source>
        <dbReference type="ARBA" id="ARBA00006958"/>
    </source>
</evidence>